<dbReference type="PROSITE" id="PS51158">
    <property type="entry name" value="ALPHA_KINASE"/>
    <property type="match status" value="1"/>
</dbReference>
<dbReference type="InterPro" id="IPR051852">
    <property type="entry name" value="Alpha-type_PK"/>
</dbReference>
<dbReference type="Gene3D" id="3.20.200.10">
    <property type="entry name" value="MHCK/EF2 kinase"/>
    <property type="match status" value="1"/>
</dbReference>
<keyword evidence="8" id="KW-1185">Reference proteome</keyword>
<evidence type="ECO:0000256" key="2">
    <source>
        <dbReference type="ARBA" id="ARBA00022679"/>
    </source>
</evidence>
<keyword evidence="5" id="KW-0067">ATP-binding</keyword>
<dbReference type="SUPFAM" id="SSF56112">
    <property type="entry name" value="Protein kinase-like (PK-like)"/>
    <property type="match status" value="1"/>
</dbReference>
<dbReference type="AlphaFoldDB" id="A0A1Z5JYW3"/>
<keyword evidence="4" id="KW-0418">Kinase</keyword>
<dbReference type="InParanoid" id="A0A1Z5JYW3"/>
<keyword evidence="2" id="KW-0808">Transferase</keyword>
<comment type="caution">
    <text evidence="7">The sequence shown here is derived from an EMBL/GenBank/DDBJ whole genome shotgun (WGS) entry which is preliminary data.</text>
</comment>
<organism evidence="7 8">
    <name type="scientific">Fistulifera solaris</name>
    <name type="common">Oleaginous diatom</name>
    <dbReference type="NCBI Taxonomy" id="1519565"/>
    <lineage>
        <taxon>Eukaryota</taxon>
        <taxon>Sar</taxon>
        <taxon>Stramenopiles</taxon>
        <taxon>Ochrophyta</taxon>
        <taxon>Bacillariophyta</taxon>
        <taxon>Bacillariophyceae</taxon>
        <taxon>Bacillariophycidae</taxon>
        <taxon>Naviculales</taxon>
        <taxon>Naviculaceae</taxon>
        <taxon>Fistulifera</taxon>
    </lineage>
</organism>
<name>A0A1Z5JYW3_FISSO</name>
<dbReference type="PANTHER" id="PTHR45992">
    <property type="entry name" value="EUKARYOTIC ELONGATION FACTOR 2 KINASE-RELATED"/>
    <property type="match status" value="1"/>
</dbReference>
<dbReference type="SMART" id="SM00811">
    <property type="entry name" value="Alpha_kinase"/>
    <property type="match status" value="1"/>
</dbReference>
<keyword evidence="1" id="KW-0723">Serine/threonine-protein kinase</keyword>
<keyword evidence="3" id="KW-0547">Nucleotide-binding</keyword>
<dbReference type="OrthoDB" id="301415at2759"/>
<dbReference type="PANTHER" id="PTHR45992:SF11">
    <property type="entry name" value="ALPHA-TYPE PROTEIN KINASE DOMAIN-CONTAINING PROTEIN"/>
    <property type="match status" value="1"/>
</dbReference>
<dbReference type="Proteomes" id="UP000198406">
    <property type="component" value="Unassembled WGS sequence"/>
</dbReference>
<evidence type="ECO:0000256" key="3">
    <source>
        <dbReference type="ARBA" id="ARBA00022741"/>
    </source>
</evidence>
<dbReference type="GO" id="GO:0005524">
    <property type="term" value="F:ATP binding"/>
    <property type="evidence" value="ECO:0007669"/>
    <property type="project" value="UniProtKB-KW"/>
</dbReference>
<accession>A0A1Z5JYW3</accession>
<feature type="domain" description="Alpha-type protein kinase" evidence="6">
    <location>
        <begin position="1"/>
        <end position="240"/>
    </location>
</feature>
<protein>
    <recommendedName>
        <fullName evidence="6">Alpha-type protein kinase domain-containing protein</fullName>
    </recommendedName>
</protein>
<dbReference type="GO" id="GO:0004674">
    <property type="term" value="F:protein serine/threonine kinase activity"/>
    <property type="evidence" value="ECO:0007669"/>
    <property type="project" value="UniProtKB-KW"/>
</dbReference>
<gene>
    <name evidence="7" type="ORF">FisN_8Hh282</name>
</gene>
<reference evidence="7 8" key="1">
    <citation type="journal article" date="2015" name="Plant Cell">
        <title>Oil accumulation by the oleaginous diatom Fistulifera solaris as revealed by the genome and transcriptome.</title>
        <authorList>
            <person name="Tanaka T."/>
            <person name="Maeda Y."/>
            <person name="Veluchamy A."/>
            <person name="Tanaka M."/>
            <person name="Abida H."/>
            <person name="Marechal E."/>
            <person name="Bowler C."/>
            <person name="Muto M."/>
            <person name="Sunaga Y."/>
            <person name="Tanaka M."/>
            <person name="Yoshino T."/>
            <person name="Taniguchi T."/>
            <person name="Fukuda Y."/>
            <person name="Nemoto M."/>
            <person name="Matsumoto M."/>
            <person name="Wong P.S."/>
            <person name="Aburatani S."/>
            <person name="Fujibuchi W."/>
        </authorList>
    </citation>
    <scope>NUCLEOTIDE SEQUENCE [LARGE SCALE GENOMIC DNA]</scope>
    <source>
        <strain evidence="7 8">JPCC DA0580</strain>
    </source>
</reference>
<evidence type="ECO:0000256" key="5">
    <source>
        <dbReference type="ARBA" id="ARBA00022840"/>
    </source>
</evidence>
<dbReference type="InterPro" id="IPR004166">
    <property type="entry name" value="a-kinase_dom"/>
</dbReference>
<evidence type="ECO:0000313" key="7">
    <source>
        <dbReference type="EMBL" id="GAX19056.1"/>
    </source>
</evidence>
<dbReference type="EMBL" id="BDSP01000133">
    <property type="protein sequence ID" value="GAX19056.1"/>
    <property type="molecule type" value="Genomic_DNA"/>
</dbReference>
<sequence length="271" mass="31363">MYSSAARTNLTSDRANVHRQIIGEGQFRLAYAGTYIGGNRNQQECVCKIFKDHYSALETEFYATDFQVAAKAIQFAEDWNRWCDNGKEILITHGSLHNMGGKKYLVEPLIRYFRKYTSNNGWIADEDDVGWGVLAMEAFSHFTYHRSGGQMIVCDLQGRYRFDRFTGKKSRFELTDVAICSRKRSYGITELGEKGIESFFYHHSCNQFCHSNGERWSRPRTTNRWFEANSGTSMLRLTATNLLDTRNRARFTATLQPIYMNDDDDSSEDSW</sequence>
<evidence type="ECO:0000256" key="1">
    <source>
        <dbReference type="ARBA" id="ARBA00022527"/>
    </source>
</evidence>
<dbReference type="InterPro" id="IPR011009">
    <property type="entry name" value="Kinase-like_dom_sf"/>
</dbReference>
<proteinExistence type="predicted"/>
<evidence type="ECO:0000313" key="8">
    <source>
        <dbReference type="Proteomes" id="UP000198406"/>
    </source>
</evidence>
<dbReference type="Pfam" id="PF02816">
    <property type="entry name" value="Alpha_kinase"/>
    <property type="match status" value="1"/>
</dbReference>
<evidence type="ECO:0000259" key="6">
    <source>
        <dbReference type="PROSITE" id="PS51158"/>
    </source>
</evidence>
<evidence type="ECO:0000256" key="4">
    <source>
        <dbReference type="ARBA" id="ARBA00022777"/>
    </source>
</evidence>